<organism evidence="1">
    <name type="scientific">Tanacetum cinerariifolium</name>
    <name type="common">Dalmatian daisy</name>
    <name type="synonym">Chrysanthemum cinerariifolium</name>
    <dbReference type="NCBI Taxonomy" id="118510"/>
    <lineage>
        <taxon>Eukaryota</taxon>
        <taxon>Viridiplantae</taxon>
        <taxon>Streptophyta</taxon>
        <taxon>Embryophyta</taxon>
        <taxon>Tracheophyta</taxon>
        <taxon>Spermatophyta</taxon>
        <taxon>Magnoliopsida</taxon>
        <taxon>eudicotyledons</taxon>
        <taxon>Gunneridae</taxon>
        <taxon>Pentapetalae</taxon>
        <taxon>asterids</taxon>
        <taxon>campanulids</taxon>
        <taxon>Asterales</taxon>
        <taxon>Asteraceae</taxon>
        <taxon>Asteroideae</taxon>
        <taxon>Anthemideae</taxon>
        <taxon>Anthemidinae</taxon>
        <taxon>Tanacetum</taxon>
    </lineage>
</organism>
<proteinExistence type="predicted"/>
<comment type="caution">
    <text evidence="1">The sequence shown here is derived from an EMBL/GenBank/DDBJ whole genome shotgun (WGS) entry which is preliminary data.</text>
</comment>
<accession>A0A699V338</accession>
<feature type="non-terminal residue" evidence="1">
    <location>
        <position position="1"/>
    </location>
</feature>
<sequence>FSLILEAVNMSLTDINASLIEHNLHQQCELFSRGNSSTQQWEHFFTSSGKIALEVGTILHYQWELLLAVGTFF</sequence>
<gene>
    <name evidence="1" type="ORF">Tci_901601</name>
</gene>
<reference evidence="1" key="1">
    <citation type="journal article" date="2019" name="Sci. Rep.">
        <title>Draft genome of Tanacetum cinerariifolium, the natural source of mosquito coil.</title>
        <authorList>
            <person name="Yamashiro T."/>
            <person name="Shiraishi A."/>
            <person name="Satake H."/>
            <person name="Nakayama K."/>
        </authorList>
    </citation>
    <scope>NUCLEOTIDE SEQUENCE</scope>
</reference>
<dbReference type="AlphaFoldDB" id="A0A699V338"/>
<evidence type="ECO:0000313" key="1">
    <source>
        <dbReference type="EMBL" id="GFD29632.1"/>
    </source>
</evidence>
<protein>
    <submittedName>
        <fullName evidence="1">Uncharacterized protein</fullName>
    </submittedName>
</protein>
<name>A0A699V338_TANCI</name>
<dbReference type="EMBL" id="BKCJ011396655">
    <property type="protein sequence ID" value="GFD29632.1"/>
    <property type="molecule type" value="Genomic_DNA"/>
</dbReference>